<feature type="transmembrane region" description="Helical" evidence="8">
    <location>
        <begin position="25"/>
        <end position="43"/>
    </location>
</feature>
<evidence type="ECO:0000313" key="11">
    <source>
        <dbReference type="Proteomes" id="UP000824229"/>
    </source>
</evidence>
<dbReference type="Proteomes" id="UP000824229">
    <property type="component" value="Unassembled WGS sequence"/>
</dbReference>
<keyword evidence="4 8" id="KW-0812">Transmembrane</keyword>
<feature type="domain" description="Threonine/Serine exporter ThrE" evidence="9">
    <location>
        <begin position="5"/>
        <end position="131"/>
    </location>
</feature>
<evidence type="ECO:0000313" key="10">
    <source>
        <dbReference type="EMBL" id="MBU3804716.1"/>
    </source>
</evidence>
<organism evidence="10 11">
    <name type="scientific">Candidatus Cellulosilyticum pullistercoris</name>
    <dbReference type="NCBI Taxonomy" id="2838521"/>
    <lineage>
        <taxon>Bacteria</taxon>
        <taxon>Bacillati</taxon>
        <taxon>Bacillota</taxon>
        <taxon>Clostridia</taxon>
        <taxon>Lachnospirales</taxon>
        <taxon>Cellulosilyticaceae</taxon>
        <taxon>Cellulosilyticum</taxon>
    </lineage>
</organism>
<keyword evidence="2" id="KW-1003">Cell membrane</keyword>
<evidence type="ECO:0000256" key="4">
    <source>
        <dbReference type="ARBA" id="ARBA00022692"/>
    </source>
</evidence>
<accession>A0A9E2KE25</accession>
<comment type="similarity">
    <text evidence="7">Belongs to the ThrE exporter (TC 2.A.79) family.</text>
</comment>
<evidence type="ECO:0000256" key="8">
    <source>
        <dbReference type="SAM" id="Phobius"/>
    </source>
</evidence>
<evidence type="ECO:0000256" key="7">
    <source>
        <dbReference type="ARBA" id="ARBA00034125"/>
    </source>
</evidence>
<dbReference type="GO" id="GO:0005886">
    <property type="term" value="C:plasma membrane"/>
    <property type="evidence" value="ECO:0007669"/>
    <property type="project" value="UniProtKB-SubCell"/>
</dbReference>
<keyword evidence="3" id="KW-0997">Cell inner membrane</keyword>
<feature type="transmembrane region" description="Helical" evidence="8">
    <location>
        <begin position="49"/>
        <end position="69"/>
    </location>
</feature>
<dbReference type="EMBL" id="JAHLFQ010000191">
    <property type="protein sequence ID" value="MBU3804716.1"/>
    <property type="molecule type" value="Genomic_DNA"/>
</dbReference>
<evidence type="ECO:0000256" key="6">
    <source>
        <dbReference type="ARBA" id="ARBA00023136"/>
    </source>
</evidence>
<dbReference type="PANTHER" id="PTHR34390">
    <property type="entry name" value="UPF0442 PROTEIN YJJB-RELATED"/>
    <property type="match status" value="1"/>
</dbReference>
<dbReference type="AlphaFoldDB" id="A0A9E2KE25"/>
<comment type="subcellular location">
    <subcellularLocation>
        <location evidence="1">Cell membrane</location>
        <topology evidence="1">Multi-pass membrane protein</topology>
    </subcellularLocation>
</comment>
<keyword evidence="6 8" id="KW-0472">Membrane</keyword>
<reference evidence="10" key="2">
    <citation type="submission" date="2021-04" db="EMBL/GenBank/DDBJ databases">
        <authorList>
            <person name="Gilroy R."/>
        </authorList>
    </citation>
    <scope>NUCLEOTIDE SEQUENCE</scope>
    <source>
        <strain evidence="10">B5-657</strain>
    </source>
</reference>
<dbReference type="InterPro" id="IPR050539">
    <property type="entry name" value="ThrE_Dicarb/AminoAcid_Exp"/>
</dbReference>
<name>A0A9E2KE25_9FIRM</name>
<feature type="transmembrane region" description="Helical" evidence="8">
    <location>
        <begin position="114"/>
        <end position="136"/>
    </location>
</feature>
<dbReference type="PANTHER" id="PTHR34390:SF1">
    <property type="entry name" value="SUCCINATE TRANSPORTER SUBUNIT YJJB-RELATED"/>
    <property type="match status" value="1"/>
</dbReference>
<sequence length="142" mass="15528">MILSILSAFISTIGFSIVFHVQKKHLLICGMVGAISWTIYLLLNDQGNSSVFASFLATLVVTTLSYLLAKKRKTPITVFLIAGIIPLVPGLGLYRMMSALLDENYSLALDYATLTFEIAGVIAGAIVIVSLLPLLWRKPRKK</sequence>
<dbReference type="InterPro" id="IPR024528">
    <property type="entry name" value="ThrE_2"/>
</dbReference>
<keyword evidence="5 8" id="KW-1133">Transmembrane helix</keyword>
<protein>
    <submittedName>
        <fullName evidence="10">Threonine/serine exporter family protein</fullName>
    </submittedName>
</protein>
<evidence type="ECO:0000256" key="3">
    <source>
        <dbReference type="ARBA" id="ARBA00022519"/>
    </source>
</evidence>
<dbReference type="Pfam" id="PF12821">
    <property type="entry name" value="ThrE_2"/>
    <property type="match status" value="1"/>
</dbReference>
<gene>
    <name evidence="10" type="ORF">H9872_08160</name>
</gene>
<evidence type="ECO:0000256" key="2">
    <source>
        <dbReference type="ARBA" id="ARBA00022475"/>
    </source>
</evidence>
<evidence type="ECO:0000256" key="5">
    <source>
        <dbReference type="ARBA" id="ARBA00022989"/>
    </source>
</evidence>
<evidence type="ECO:0000259" key="9">
    <source>
        <dbReference type="Pfam" id="PF12821"/>
    </source>
</evidence>
<reference evidence="10" key="1">
    <citation type="journal article" date="2021" name="PeerJ">
        <title>Extensive microbial diversity within the chicken gut microbiome revealed by metagenomics and culture.</title>
        <authorList>
            <person name="Gilroy R."/>
            <person name="Ravi A."/>
            <person name="Getino M."/>
            <person name="Pursley I."/>
            <person name="Horton D.L."/>
            <person name="Alikhan N.F."/>
            <person name="Baker D."/>
            <person name="Gharbi K."/>
            <person name="Hall N."/>
            <person name="Watson M."/>
            <person name="Adriaenssens E.M."/>
            <person name="Foster-Nyarko E."/>
            <person name="Jarju S."/>
            <person name="Secka A."/>
            <person name="Antonio M."/>
            <person name="Oren A."/>
            <person name="Chaudhuri R.R."/>
            <person name="La Ragione R."/>
            <person name="Hildebrand F."/>
            <person name="Pallen M.J."/>
        </authorList>
    </citation>
    <scope>NUCLEOTIDE SEQUENCE</scope>
    <source>
        <strain evidence="10">B5-657</strain>
    </source>
</reference>
<evidence type="ECO:0000256" key="1">
    <source>
        <dbReference type="ARBA" id="ARBA00004651"/>
    </source>
</evidence>
<feature type="transmembrane region" description="Helical" evidence="8">
    <location>
        <begin position="76"/>
        <end position="94"/>
    </location>
</feature>
<comment type="caution">
    <text evidence="10">The sequence shown here is derived from an EMBL/GenBank/DDBJ whole genome shotgun (WGS) entry which is preliminary data.</text>
</comment>
<proteinExistence type="inferred from homology"/>
<dbReference type="GO" id="GO:0015744">
    <property type="term" value="P:succinate transport"/>
    <property type="evidence" value="ECO:0007669"/>
    <property type="project" value="TreeGrafter"/>
</dbReference>